<dbReference type="InterPro" id="IPR010093">
    <property type="entry name" value="SinI_DNA-bd"/>
</dbReference>
<organism evidence="2 3">
    <name type="scientific">Yanshouia hominis</name>
    <dbReference type="NCBI Taxonomy" id="2763673"/>
    <lineage>
        <taxon>Bacteria</taxon>
        <taxon>Bacillati</taxon>
        <taxon>Bacillota</taxon>
        <taxon>Clostridia</taxon>
        <taxon>Eubacteriales</taxon>
        <taxon>Oscillospiraceae</taxon>
        <taxon>Yanshouia</taxon>
    </lineage>
</organism>
<evidence type="ECO:0000313" key="2">
    <source>
        <dbReference type="EMBL" id="MBC8577275.1"/>
    </source>
</evidence>
<comment type="caution">
    <text evidence="2">The sequence shown here is derived from an EMBL/GenBank/DDBJ whole genome shotgun (WGS) entry which is preliminary data.</text>
</comment>
<gene>
    <name evidence="2" type="ORF">H8717_12760</name>
</gene>
<dbReference type="EMBL" id="JACRTB010000026">
    <property type="protein sequence ID" value="MBC8577275.1"/>
    <property type="molecule type" value="Genomic_DNA"/>
</dbReference>
<reference evidence="2 3" key="1">
    <citation type="submission" date="2020-08" db="EMBL/GenBank/DDBJ databases">
        <title>Genome public.</title>
        <authorList>
            <person name="Liu C."/>
            <person name="Sun Q."/>
        </authorList>
    </citation>
    <scope>NUCLEOTIDE SEQUENCE [LARGE SCALE GENOMIC DNA]</scope>
    <source>
        <strain evidence="2 3">BX1</strain>
    </source>
</reference>
<dbReference type="RefSeq" id="WP_262400738.1">
    <property type="nucleotide sequence ID" value="NZ_JACRTB010000026.1"/>
</dbReference>
<evidence type="ECO:0000259" key="1">
    <source>
        <dbReference type="Pfam" id="PF12728"/>
    </source>
</evidence>
<name>A0ABR7NLM4_9FIRM</name>
<evidence type="ECO:0000313" key="3">
    <source>
        <dbReference type="Proteomes" id="UP000658131"/>
    </source>
</evidence>
<dbReference type="Proteomes" id="UP000658131">
    <property type="component" value="Unassembled WGS sequence"/>
</dbReference>
<sequence>MFKDYPDVMTVKQVSQALGIGLNKTYELVNNRVIGSKRIGKKILVPKHCLIDFIESARYNITL</sequence>
<protein>
    <submittedName>
        <fullName evidence="2">Helix-turn-helix domain-containing protein</fullName>
    </submittedName>
</protein>
<keyword evidence="3" id="KW-1185">Reference proteome</keyword>
<dbReference type="InterPro" id="IPR041657">
    <property type="entry name" value="HTH_17"/>
</dbReference>
<dbReference type="NCBIfam" id="TIGR01764">
    <property type="entry name" value="excise"/>
    <property type="match status" value="1"/>
</dbReference>
<dbReference type="Pfam" id="PF12728">
    <property type="entry name" value="HTH_17"/>
    <property type="match status" value="1"/>
</dbReference>
<accession>A0ABR7NLM4</accession>
<proteinExistence type="predicted"/>
<feature type="domain" description="Helix-turn-helix" evidence="1">
    <location>
        <begin position="8"/>
        <end position="57"/>
    </location>
</feature>